<organism evidence="2 3">
    <name type="scientific">Lyngbya aestuarii BL J</name>
    <dbReference type="NCBI Taxonomy" id="1348334"/>
    <lineage>
        <taxon>Bacteria</taxon>
        <taxon>Bacillati</taxon>
        <taxon>Cyanobacteriota</taxon>
        <taxon>Cyanophyceae</taxon>
        <taxon>Oscillatoriophycideae</taxon>
        <taxon>Oscillatoriales</taxon>
        <taxon>Microcoleaceae</taxon>
        <taxon>Lyngbya</taxon>
    </lineage>
</organism>
<dbReference type="EMBL" id="AUZM01000006">
    <property type="protein sequence ID" value="ERT09031.1"/>
    <property type="molecule type" value="Genomic_DNA"/>
</dbReference>
<proteinExistence type="predicted"/>
<keyword evidence="1" id="KW-0472">Membrane</keyword>
<feature type="transmembrane region" description="Helical" evidence="1">
    <location>
        <begin position="59"/>
        <end position="86"/>
    </location>
</feature>
<name>U7QRI9_9CYAN</name>
<dbReference type="AlphaFoldDB" id="U7QRI9"/>
<evidence type="ECO:0000313" key="3">
    <source>
        <dbReference type="Proteomes" id="UP000017127"/>
    </source>
</evidence>
<gene>
    <name evidence="2" type="ORF">M595_0989</name>
</gene>
<feature type="transmembrane region" description="Helical" evidence="1">
    <location>
        <begin position="98"/>
        <end position="118"/>
    </location>
</feature>
<dbReference type="OrthoDB" id="451713at2"/>
<keyword evidence="1" id="KW-1133">Transmembrane helix</keyword>
<evidence type="ECO:0000313" key="2">
    <source>
        <dbReference type="EMBL" id="ERT09031.1"/>
    </source>
</evidence>
<dbReference type="RefSeq" id="WP_023064862.1">
    <property type="nucleotide sequence ID" value="NZ_AUZM01000006.1"/>
</dbReference>
<keyword evidence="1" id="KW-0812">Transmembrane</keyword>
<accession>U7QRI9</accession>
<evidence type="ECO:0000256" key="1">
    <source>
        <dbReference type="SAM" id="Phobius"/>
    </source>
</evidence>
<feature type="transmembrane region" description="Helical" evidence="1">
    <location>
        <begin position="20"/>
        <end position="39"/>
    </location>
</feature>
<sequence>MKLYFPVSNLKKIFLNKTLVSLVIFYLPFLIILLVSSWQNQIPVPVLTRDIFASAKVPVYTGFISNLGILTWCCSAVVCLFTFFLIQPTTGTANKIKNCLGGFGLISAWMMLDDFLMLHEKVIPFRLGFPEKGVILITLTWVIFHIIYYRNIIFKRTYFLLLGLAFLFFGSSLIIDQFLEIDDIGYGSNLYFILEDGSKLMGIATWCFYLCRVCYQQIVGFKNLNYPVDHLK</sequence>
<feature type="transmembrane region" description="Helical" evidence="1">
    <location>
        <begin position="158"/>
        <end position="179"/>
    </location>
</feature>
<protein>
    <submittedName>
        <fullName evidence="2">Putative membrane protein</fullName>
    </submittedName>
</protein>
<comment type="caution">
    <text evidence="2">The sequence shown here is derived from an EMBL/GenBank/DDBJ whole genome shotgun (WGS) entry which is preliminary data.</text>
</comment>
<reference evidence="2 3" key="1">
    <citation type="journal article" date="2013" name="Front. Microbiol.">
        <title>Comparative genomic analyses of the cyanobacterium, Lyngbya aestuarii BL J, a powerful hydrogen producer.</title>
        <authorList>
            <person name="Kothari A."/>
            <person name="Vaughn M."/>
            <person name="Garcia-Pichel F."/>
        </authorList>
    </citation>
    <scope>NUCLEOTIDE SEQUENCE [LARGE SCALE GENOMIC DNA]</scope>
    <source>
        <strain evidence="2 3">BL J</strain>
    </source>
</reference>
<dbReference type="Proteomes" id="UP000017127">
    <property type="component" value="Unassembled WGS sequence"/>
</dbReference>
<feature type="transmembrane region" description="Helical" evidence="1">
    <location>
        <begin position="133"/>
        <end position="151"/>
    </location>
</feature>
<keyword evidence="3" id="KW-1185">Reference proteome</keyword>